<organism evidence="1 2">
    <name type="scientific">Allacma fusca</name>
    <dbReference type="NCBI Taxonomy" id="39272"/>
    <lineage>
        <taxon>Eukaryota</taxon>
        <taxon>Metazoa</taxon>
        <taxon>Ecdysozoa</taxon>
        <taxon>Arthropoda</taxon>
        <taxon>Hexapoda</taxon>
        <taxon>Collembola</taxon>
        <taxon>Symphypleona</taxon>
        <taxon>Sminthuridae</taxon>
        <taxon>Allacma</taxon>
    </lineage>
</organism>
<accession>A0A8J2JKE2</accession>
<evidence type="ECO:0000313" key="1">
    <source>
        <dbReference type="EMBL" id="CAG7629703.1"/>
    </source>
</evidence>
<protein>
    <submittedName>
        <fullName evidence="1">Uncharacterized protein</fullName>
    </submittedName>
</protein>
<dbReference type="AlphaFoldDB" id="A0A8J2JKE2"/>
<reference evidence="1" key="1">
    <citation type="submission" date="2021-06" db="EMBL/GenBank/DDBJ databases">
        <authorList>
            <person name="Hodson N. C."/>
            <person name="Mongue J. A."/>
            <person name="Jaron S. K."/>
        </authorList>
    </citation>
    <scope>NUCLEOTIDE SEQUENCE</scope>
</reference>
<proteinExistence type="predicted"/>
<dbReference type="Proteomes" id="UP000708208">
    <property type="component" value="Unassembled WGS sequence"/>
</dbReference>
<comment type="caution">
    <text evidence="1">The sequence shown here is derived from an EMBL/GenBank/DDBJ whole genome shotgun (WGS) entry which is preliminary data.</text>
</comment>
<dbReference type="EMBL" id="CAJVCH010000003">
    <property type="protein sequence ID" value="CAG7629703.1"/>
    <property type="molecule type" value="Genomic_DNA"/>
</dbReference>
<keyword evidence="2" id="KW-1185">Reference proteome</keyword>
<sequence length="67" mass="7983">MTYIGGDTFDWAVHSPRSIFYHTDVMIENACVIQQYMMFFYLGRRQQYQHLFTEDAEQHGLGFCVHT</sequence>
<name>A0A8J2JKE2_9HEXA</name>
<evidence type="ECO:0000313" key="2">
    <source>
        <dbReference type="Proteomes" id="UP000708208"/>
    </source>
</evidence>
<gene>
    <name evidence="1" type="ORF">AFUS01_LOCUS62</name>
</gene>